<keyword evidence="3" id="KW-1185">Reference proteome</keyword>
<protein>
    <submittedName>
        <fullName evidence="2">Uncharacterized protein</fullName>
    </submittedName>
</protein>
<reference evidence="2 3" key="1">
    <citation type="submission" date="2023-11" db="EMBL/GenBank/DDBJ databases">
        <authorList>
            <person name="Okamura Y."/>
        </authorList>
    </citation>
    <scope>NUCLEOTIDE SEQUENCE [LARGE SCALE GENOMIC DNA]</scope>
</reference>
<dbReference type="AlphaFoldDB" id="A0AAV1ITC4"/>
<evidence type="ECO:0000256" key="1">
    <source>
        <dbReference type="SAM" id="SignalP"/>
    </source>
</evidence>
<proteinExistence type="predicted"/>
<evidence type="ECO:0000313" key="2">
    <source>
        <dbReference type="EMBL" id="CAK1540374.1"/>
    </source>
</evidence>
<organism evidence="2 3">
    <name type="scientific">Leptosia nina</name>
    <dbReference type="NCBI Taxonomy" id="320188"/>
    <lineage>
        <taxon>Eukaryota</taxon>
        <taxon>Metazoa</taxon>
        <taxon>Ecdysozoa</taxon>
        <taxon>Arthropoda</taxon>
        <taxon>Hexapoda</taxon>
        <taxon>Insecta</taxon>
        <taxon>Pterygota</taxon>
        <taxon>Neoptera</taxon>
        <taxon>Endopterygota</taxon>
        <taxon>Lepidoptera</taxon>
        <taxon>Glossata</taxon>
        <taxon>Ditrysia</taxon>
        <taxon>Papilionoidea</taxon>
        <taxon>Pieridae</taxon>
        <taxon>Pierinae</taxon>
        <taxon>Leptosia</taxon>
    </lineage>
</organism>
<name>A0AAV1ITC4_9NEOP</name>
<comment type="caution">
    <text evidence="2">The sequence shown here is derived from an EMBL/GenBank/DDBJ whole genome shotgun (WGS) entry which is preliminary data.</text>
</comment>
<dbReference type="EMBL" id="CAVLEF010000001">
    <property type="protein sequence ID" value="CAK1540374.1"/>
    <property type="molecule type" value="Genomic_DNA"/>
</dbReference>
<evidence type="ECO:0000313" key="3">
    <source>
        <dbReference type="Proteomes" id="UP001497472"/>
    </source>
</evidence>
<accession>A0AAV1ITC4</accession>
<feature type="signal peptide" evidence="1">
    <location>
        <begin position="1"/>
        <end position="18"/>
    </location>
</feature>
<sequence>MHFKSLFLLSLYIVICAASDGAVESRGKKKKLALFVFLADIVLKKVFILKLVYAFIFWIIIHKAGYFLSWFVSYLKEQHHHHEYTPHFEHSYGPQFESSYGPYKRKSHGIH</sequence>
<dbReference type="Proteomes" id="UP001497472">
    <property type="component" value="Unassembled WGS sequence"/>
</dbReference>
<feature type="chain" id="PRO_5043393267" evidence="1">
    <location>
        <begin position="19"/>
        <end position="111"/>
    </location>
</feature>
<keyword evidence="1" id="KW-0732">Signal</keyword>
<gene>
    <name evidence="2" type="ORF">LNINA_LOCUS433</name>
</gene>